<dbReference type="Proteomes" id="UP000199416">
    <property type="component" value="Unassembled WGS sequence"/>
</dbReference>
<dbReference type="EMBL" id="FMZF01000003">
    <property type="protein sequence ID" value="SDC78213.1"/>
    <property type="molecule type" value="Genomic_DNA"/>
</dbReference>
<proteinExistence type="predicted"/>
<organism evidence="1 2">
    <name type="scientific">Geodermatophilus telluris</name>
    <dbReference type="NCBI Taxonomy" id="1190417"/>
    <lineage>
        <taxon>Bacteria</taxon>
        <taxon>Bacillati</taxon>
        <taxon>Actinomycetota</taxon>
        <taxon>Actinomycetes</taxon>
        <taxon>Geodermatophilales</taxon>
        <taxon>Geodermatophilaceae</taxon>
        <taxon>Geodermatophilus</taxon>
    </lineage>
</organism>
<dbReference type="AlphaFoldDB" id="A0A1G6PDI2"/>
<name>A0A1G6PDI2_9ACTN</name>
<keyword evidence="2" id="KW-1185">Reference proteome</keyword>
<protein>
    <submittedName>
        <fullName evidence="1">Uncharacterized protein</fullName>
    </submittedName>
</protein>
<gene>
    <name evidence="1" type="ORF">SAMN05660690_2527</name>
</gene>
<reference evidence="2" key="1">
    <citation type="submission" date="2016-10" db="EMBL/GenBank/DDBJ databases">
        <authorList>
            <person name="Varghese N."/>
            <person name="Submissions S."/>
        </authorList>
    </citation>
    <scope>NUCLEOTIDE SEQUENCE [LARGE SCALE GENOMIC DNA]</scope>
    <source>
        <strain evidence="2">DSM 45421</strain>
    </source>
</reference>
<evidence type="ECO:0000313" key="2">
    <source>
        <dbReference type="Proteomes" id="UP000199416"/>
    </source>
</evidence>
<evidence type="ECO:0000313" key="1">
    <source>
        <dbReference type="EMBL" id="SDC78213.1"/>
    </source>
</evidence>
<sequence length="518" mass="54444">MPGAIAAGVGAAEWLTPNQSVLDAMQALTHDQVSNSLDLWSGVHDNGYHLWSASSLIKWRGHVGEQQVMEQLSPWLGDRIQLEPLSNNPGSDLSIDGRDFNVKVTEDFQNVGPSHFAENPDIPIILNSDAANIPQDALHVDLSEPFDVAMLDGHHVIVAEGFTLSGAEDALTDAFGPVVGGIHDAGDLGDAASAAVHDAAFPVLGSAIRVVRSGIREGALLKHHGDTGRLVKNVGTDVAVTGGGVAVGATIGHIVGGGIDVLSGGMTLGAGTWLGGIAGSALGGFLGSQASRSLRMVPLKDARADVGIKLEAYSSKITEVEDRTNRTWHEDVLPTAQRRAEVATASLRGTAQASMSAASTDLHAAATLDRGSRKALLDRARKRVDATSAQEDSALARRRARAWSLAADTAWETADVFDVVLASPGGERVTREWLEDAAARQELVLAAAAETARLIGEAAIRTRATLASSLADTRAELFAEGKRQLDKPLRDLEQANAKVRHELVATGLVKPEDVVVDN</sequence>
<accession>A0A1G6PDI2</accession>